<feature type="compositionally biased region" description="Basic and acidic residues" evidence="1">
    <location>
        <begin position="606"/>
        <end position="615"/>
    </location>
</feature>
<protein>
    <submittedName>
        <fullName evidence="2">Uncharacterized protein</fullName>
    </submittedName>
</protein>
<feature type="compositionally biased region" description="Gly residues" evidence="1">
    <location>
        <begin position="616"/>
        <end position="626"/>
    </location>
</feature>
<feature type="compositionally biased region" description="Low complexity" evidence="1">
    <location>
        <begin position="627"/>
        <end position="638"/>
    </location>
</feature>
<sequence>MPFQYTSDERNEQLFKFYSDPSNNPKGTLYQPEDYSGLFLKDYFDIIEHFKAPIHPCLAPLIPIEIILHDEEDESQVVDKKGSKKGGKPSKGGKSDKSSKGQVLENEPPADLVCFKRRLPAEFTFPPCQTLSFSGWYLDQMTMYAVNCALAKANDVTKICIGILPANDDIFRDFMDSIIANRLKVIIQSCKNLPDSDTSQTSGKGKGKPSKGKKDDKKDVSSSTSTQIGLASSLQDIISNPTEQRLELATSFLNTKQCVMEIEFKHLTIKQNTMENIIKLLVSPMLFGYDIPHWRLFAFDHCDLDGTDESPDDTDLKISQNVITDQEREKILPAIEFVNECIRISPLKKALHDLDISLEDCPKHGAKILYNPKAKAMTAKPSSDDSSHSNSLSLPTGLTDSSDCLLASGLRVPSIRLFVRYLMRPMAQRISSLRITGAKDTTILNIASAFSYLLPFPVISNVRLYLDTVLEYIKHCHHSLDMADPTQQIKSNKNQSMYGDIPFFRFISVDSLDLSYAKASTETIDILTESLSGLPIYGSVTSNKIFDHNETVAEEDVEYLVKAMEVHTPKNLARLIKIFEEGFDEVCFKILEARIESEVAKKKEKWETLAKEESSGGKGKGGGKAGAGKSAGKAAAKTGKGGKSQDSASYAPPCQEYIIDEDKLASRTLEMVTKEIRDTVIREMCNEIFPWWRQWKVSAWNEGSWEWKELAAGKTLSSDGDGSTVDSMIVKSESGDLTHRGQTTDRDSAQSSGRRDSLSKKTEWVGKDKSEIMDLAKNIRSLASTRASIQSSQASSFREPDENDPIASARPLPVPISSSTLTDIALRERIPSPSFPMFLGSTSLLFLSLCDIELSPVSIFHLFNLFSSNDRLALVISSPSSFSRSKVKKLKERDFGGKQREEARKKREEKERKEAVAFEEVRRAEMEWERMDGEDTEAKERRAKTRDEEMIVEFEDVYRVIGDESISEDSQDRRGEGDQNGTSSKQSHSSILAQRLKKRRKKHAKRTNIDDDLPSVIPLPSLPMPPLGLFERIQLSTVEPLRELAIRRMQGLLSKLETDEKPELEE</sequence>
<feature type="region of interest" description="Disordered" evidence="1">
    <location>
        <begin position="194"/>
        <end position="227"/>
    </location>
</feature>
<evidence type="ECO:0000313" key="2">
    <source>
        <dbReference type="EMBL" id="GKT13843.1"/>
    </source>
</evidence>
<accession>A0ABQ5JRR1</accession>
<feature type="compositionally biased region" description="Basic residues" evidence="1">
    <location>
        <begin position="995"/>
        <end position="1006"/>
    </location>
</feature>
<reference evidence="2" key="1">
    <citation type="submission" date="2022-03" db="EMBL/GenBank/DDBJ databases">
        <title>Draft genome sequence of Aduncisulcus paluster, a free-living microaerophilic Fornicata.</title>
        <authorList>
            <person name="Yuyama I."/>
            <person name="Kume K."/>
            <person name="Tamura T."/>
            <person name="Inagaki Y."/>
            <person name="Hashimoto T."/>
        </authorList>
    </citation>
    <scope>NUCLEOTIDE SEQUENCE</scope>
    <source>
        <strain evidence="2">NY0171</strain>
    </source>
</reference>
<evidence type="ECO:0000256" key="1">
    <source>
        <dbReference type="SAM" id="MobiDB-lite"/>
    </source>
</evidence>
<feature type="compositionally biased region" description="Basic and acidic residues" evidence="1">
    <location>
        <begin position="733"/>
        <end position="763"/>
    </location>
</feature>
<feature type="region of interest" description="Disordered" evidence="1">
    <location>
        <begin position="965"/>
        <end position="1015"/>
    </location>
</feature>
<feature type="region of interest" description="Disordered" evidence="1">
    <location>
        <begin position="75"/>
        <end position="104"/>
    </location>
</feature>
<feature type="region of interest" description="Disordered" evidence="1">
    <location>
        <begin position="790"/>
        <end position="811"/>
    </location>
</feature>
<proteinExistence type="predicted"/>
<keyword evidence="3" id="KW-1185">Reference proteome</keyword>
<comment type="caution">
    <text evidence="2">The sequence shown here is derived from an EMBL/GenBank/DDBJ whole genome shotgun (WGS) entry which is preliminary data.</text>
</comment>
<feature type="region of interest" description="Disordered" evidence="1">
    <location>
        <begin position="893"/>
        <end position="915"/>
    </location>
</feature>
<feature type="compositionally biased region" description="Polar residues" evidence="1">
    <location>
        <begin position="979"/>
        <end position="992"/>
    </location>
</feature>
<evidence type="ECO:0000313" key="3">
    <source>
        <dbReference type="Proteomes" id="UP001057375"/>
    </source>
</evidence>
<name>A0ABQ5JRR1_9EUKA</name>
<feature type="region of interest" description="Disordered" evidence="1">
    <location>
        <begin position="732"/>
        <end position="763"/>
    </location>
</feature>
<feature type="region of interest" description="Disordered" evidence="1">
    <location>
        <begin position="606"/>
        <end position="650"/>
    </location>
</feature>
<dbReference type="Proteomes" id="UP001057375">
    <property type="component" value="Unassembled WGS sequence"/>
</dbReference>
<organism evidence="2 3">
    <name type="scientific">Aduncisulcus paluster</name>
    <dbReference type="NCBI Taxonomy" id="2918883"/>
    <lineage>
        <taxon>Eukaryota</taxon>
        <taxon>Metamonada</taxon>
        <taxon>Carpediemonas-like organisms</taxon>
        <taxon>Aduncisulcus</taxon>
    </lineage>
</organism>
<gene>
    <name evidence="2" type="ORF">ADUPG1_010350</name>
</gene>
<dbReference type="EMBL" id="BQXS01011544">
    <property type="protein sequence ID" value="GKT13843.1"/>
    <property type="molecule type" value="Genomic_DNA"/>
</dbReference>